<evidence type="ECO:0000256" key="3">
    <source>
        <dbReference type="ARBA" id="ARBA00022840"/>
    </source>
</evidence>
<dbReference type="SUPFAM" id="SSF52172">
    <property type="entry name" value="CheY-like"/>
    <property type="match status" value="1"/>
</dbReference>
<dbReference type="PROSITE" id="PS50110">
    <property type="entry name" value="RESPONSE_REGULATORY"/>
    <property type="match status" value="1"/>
</dbReference>
<dbReference type="SUPFAM" id="SSF46689">
    <property type="entry name" value="Homeodomain-like"/>
    <property type="match status" value="1"/>
</dbReference>
<dbReference type="Pfam" id="PF00158">
    <property type="entry name" value="Sigma54_activat"/>
    <property type="match status" value="1"/>
</dbReference>
<dbReference type="InterPro" id="IPR011006">
    <property type="entry name" value="CheY-like_superfamily"/>
</dbReference>
<dbReference type="Gene3D" id="3.40.50.2300">
    <property type="match status" value="1"/>
</dbReference>
<keyword evidence="1 8" id="KW-0597">Phosphoprotein</keyword>
<keyword evidence="6" id="KW-0238">DNA-binding</keyword>
<dbReference type="Gene3D" id="3.40.50.300">
    <property type="entry name" value="P-loop containing nucleotide triphosphate hydrolases"/>
    <property type="match status" value="1"/>
</dbReference>
<feature type="modified residue" description="4-aspartylphosphate" evidence="8">
    <location>
        <position position="53"/>
    </location>
</feature>
<dbReference type="Pfam" id="PF00072">
    <property type="entry name" value="Response_reg"/>
    <property type="match status" value="1"/>
</dbReference>
<keyword evidence="5" id="KW-0805">Transcription regulation</keyword>
<evidence type="ECO:0000256" key="2">
    <source>
        <dbReference type="ARBA" id="ARBA00022741"/>
    </source>
</evidence>
<dbReference type="Pfam" id="PF25601">
    <property type="entry name" value="AAA_lid_14"/>
    <property type="match status" value="1"/>
</dbReference>
<dbReference type="InterPro" id="IPR009057">
    <property type="entry name" value="Homeodomain-like_sf"/>
</dbReference>
<dbReference type="InterPro" id="IPR001789">
    <property type="entry name" value="Sig_transdc_resp-reg_receiver"/>
</dbReference>
<keyword evidence="12" id="KW-1185">Reference proteome</keyword>
<dbReference type="Pfam" id="PF02954">
    <property type="entry name" value="HTH_8"/>
    <property type="match status" value="1"/>
</dbReference>
<dbReference type="GO" id="GO:0043565">
    <property type="term" value="F:sequence-specific DNA binding"/>
    <property type="evidence" value="ECO:0007669"/>
    <property type="project" value="InterPro"/>
</dbReference>
<feature type="domain" description="Sigma-54 factor interaction" evidence="9">
    <location>
        <begin position="144"/>
        <end position="366"/>
    </location>
</feature>
<evidence type="ECO:0000259" key="9">
    <source>
        <dbReference type="PROSITE" id="PS50045"/>
    </source>
</evidence>
<keyword evidence="3" id="KW-0067">ATP-binding</keyword>
<evidence type="ECO:0000259" key="10">
    <source>
        <dbReference type="PROSITE" id="PS50110"/>
    </source>
</evidence>
<dbReference type="FunFam" id="3.40.50.2300:FF:000018">
    <property type="entry name" value="DNA-binding transcriptional regulator NtrC"/>
    <property type="match status" value="1"/>
</dbReference>
<dbReference type="AlphaFoldDB" id="A0AAV5NU88"/>
<proteinExistence type="predicted"/>
<dbReference type="InterPro" id="IPR027417">
    <property type="entry name" value="P-loop_NTPase"/>
</dbReference>
<evidence type="ECO:0000313" key="11">
    <source>
        <dbReference type="EMBL" id="GLQ74167.1"/>
    </source>
</evidence>
<reference evidence="12" key="1">
    <citation type="journal article" date="2019" name="Int. J. Syst. Evol. Microbiol.">
        <title>The Global Catalogue of Microorganisms (GCM) 10K type strain sequencing project: providing services to taxonomists for standard genome sequencing and annotation.</title>
        <authorList>
            <consortium name="The Broad Institute Genomics Platform"/>
            <consortium name="The Broad Institute Genome Sequencing Center for Infectious Disease"/>
            <person name="Wu L."/>
            <person name="Ma J."/>
        </authorList>
    </citation>
    <scope>NUCLEOTIDE SEQUENCE [LARGE SCALE GENOMIC DNA]</scope>
    <source>
        <strain evidence="12">NBRC 15640</strain>
    </source>
</reference>
<evidence type="ECO:0000256" key="5">
    <source>
        <dbReference type="ARBA" id="ARBA00023015"/>
    </source>
</evidence>
<sequence length="446" mass="49801">MDSQVVLIEDDDIVRQATSQWLQLAGFSVTEYADGTSALEGISPSFTGVIVSDVRLPDYDGLALMNALLNRIPTVPIVLVTGHGDVDMAVKALRDGAFDFLEKPFDPDRLVDTVSNAFSSLQANQESQQRLEYLDQLDGLEQVLIGQSDVMVNLRQQLAKIAMMDTNVIIYGETGCGKELVANCLHNLSTRTGHRFVPINCSAIPENLFESELFGHEAGAFTGAGKQRIGKLEYADKGTLFLDEIESMPLSMQVKVLRTLQEHTVERVGANNPIQINLRVVAAAKDNLFGHSNFRQDLYYRLNVAQLSLPPLRERDKDVVILFEHYTRQANPECRPATLSDKQTLLSYRWPGNVRELRNVATRFAHDDLSVADILSESASLSSEPVINTLSLATQVHNFERKVIDKSLREHKGNITQVMAELDLPRRTLNQKMQKYGLSRQGYLSK</sequence>
<dbReference type="SUPFAM" id="SSF52540">
    <property type="entry name" value="P-loop containing nucleoside triphosphate hydrolases"/>
    <property type="match status" value="1"/>
</dbReference>
<keyword evidence="7" id="KW-0804">Transcription</keyword>
<dbReference type="PROSITE" id="PS50045">
    <property type="entry name" value="SIGMA54_INTERACT_4"/>
    <property type="match status" value="1"/>
</dbReference>
<dbReference type="SMART" id="SM00382">
    <property type="entry name" value="AAA"/>
    <property type="match status" value="1"/>
</dbReference>
<gene>
    <name evidence="11" type="ORF">GCM10007932_35280</name>
</gene>
<dbReference type="PROSITE" id="PS00676">
    <property type="entry name" value="SIGMA54_INTERACT_2"/>
    <property type="match status" value="1"/>
</dbReference>
<dbReference type="InterPro" id="IPR025944">
    <property type="entry name" value="Sigma_54_int_dom_CS"/>
</dbReference>
<comment type="caution">
    <text evidence="11">The sequence shown here is derived from an EMBL/GenBank/DDBJ whole genome shotgun (WGS) entry which is preliminary data.</text>
</comment>
<dbReference type="CDD" id="cd00009">
    <property type="entry name" value="AAA"/>
    <property type="match status" value="1"/>
</dbReference>
<keyword evidence="4" id="KW-0902">Two-component regulatory system</keyword>
<evidence type="ECO:0000256" key="6">
    <source>
        <dbReference type="ARBA" id="ARBA00023125"/>
    </source>
</evidence>
<dbReference type="Gene3D" id="1.10.10.60">
    <property type="entry name" value="Homeodomain-like"/>
    <property type="match status" value="1"/>
</dbReference>
<dbReference type="FunFam" id="3.40.50.300:FF:000006">
    <property type="entry name" value="DNA-binding transcriptional regulator NtrC"/>
    <property type="match status" value="1"/>
</dbReference>
<dbReference type="GO" id="GO:0006355">
    <property type="term" value="P:regulation of DNA-templated transcription"/>
    <property type="evidence" value="ECO:0007669"/>
    <property type="project" value="InterPro"/>
</dbReference>
<dbReference type="GO" id="GO:0000160">
    <property type="term" value="P:phosphorelay signal transduction system"/>
    <property type="evidence" value="ECO:0007669"/>
    <property type="project" value="UniProtKB-KW"/>
</dbReference>
<name>A0AAV5NU88_9VIBR</name>
<protein>
    <submittedName>
        <fullName evidence="11">Two-component system response regulator</fullName>
    </submittedName>
</protein>
<dbReference type="InterPro" id="IPR002078">
    <property type="entry name" value="Sigma_54_int"/>
</dbReference>
<dbReference type="InterPro" id="IPR002197">
    <property type="entry name" value="HTH_Fis"/>
</dbReference>
<dbReference type="PANTHER" id="PTHR32071">
    <property type="entry name" value="TRANSCRIPTIONAL REGULATORY PROTEIN"/>
    <property type="match status" value="1"/>
</dbReference>
<dbReference type="InterPro" id="IPR058031">
    <property type="entry name" value="AAA_lid_NorR"/>
</dbReference>
<dbReference type="RefSeq" id="WP_126607266.1">
    <property type="nucleotide sequence ID" value="NZ_AP025145.1"/>
</dbReference>
<dbReference type="EMBL" id="BSNX01000055">
    <property type="protein sequence ID" value="GLQ74167.1"/>
    <property type="molecule type" value="Genomic_DNA"/>
</dbReference>
<organism evidence="11 12">
    <name type="scientific">Vibrio penaeicida</name>
    <dbReference type="NCBI Taxonomy" id="104609"/>
    <lineage>
        <taxon>Bacteria</taxon>
        <taxon>Pseudomonadati</taxon>
        <taxon>Pseudomonadota</taxon>
        <taxon>Gammaproteobacteria</taxon>
        <taxon>Vibrionales</taxon>
        <taxon>Vibrionaceae</taxon>
        <taxon>Vibrio</taxon>
    </lineage>
</organism>
<evidence type="ECO:0000256" key="4">
    <source>
        <dbReference type="ARBA" id="ARBA00023012"/>
    </source>
</evidence>
<accession>A0AAV5NU88</accession>
<feature type="domain" description="Response regulatory" evidence="10">
    <location>
        <begin position="4"/>
        <end position="118"/>
    </location>
</feature>
<dbReference type="InterPro" id="IPR025943">
    <property type="entry name" value="Sigma_54_int_dom_ATP-bd_2"/>
</dbReference>
<dbReference type="PROSITE" id="PS00688">
    <property type="entry name" value="SIGMA54_INTERACT_3"/>
    <property type="match status" value="1"/>
</dbReference>
<dbReference type="InterPro" id="IPR003593">
    <property type="entry name" value="AAA+_ATPase"/>
</dbReference>
<evidence type="ECO:0000256" key="1">
    <source>
        <dbReference type="ARBA" id="ARBA00022553"/>
    </source>
</evidence>
<dbReference type="Proteomes" id="UP001156690">
    <property type="component" value="Unassembled WGS sequence"/>
</dbReference>
<keyword evidence="2" id="KW-0547">Nucleotide-binding</keyword>
<evidence type="ECO:0000256" key="7">
    <source>
        <dbReference type="ARBA" id="ARBA00023163"/>
    </source>
</evidence>
<dbReference type="SMART" id="SM00448">
    <property type="entry name" value="REC"/>
    <property type="match status" value="1"/>
</dbReference>
<evidence type="ECO:0000313" key="12">
    <source>
        <dbReference type="Proteomes" id="UP001156690"/>
    </source>
</evidence>
<evidence type="ECO:0000256" key="8">
    <source>
        <dbReference type="PROSITE-ProRule" id="PRU00169"/>
    </source>
</evidence>
<dbReference type="GO" id="GO:0005524">
    <property type="term" value="F:ATP binding"/>
    <property type="evidence" value="ECO:0007669"/>
    <property type="project" value="UniProtKB-KW"/>
</dbReference>
<dbReference type="PANTHER" id="PTHR32071:SF57">
    <property type="entry name" value="C4-DICARBOXYLATE TRANSPORT TRANSCRIPTIONAL REGULATORY PROTEIN DCTD"/>
    <property type="match status" value="1"/>
</dbReference>
<dbReference type="Gene3D" id="1.10.8.60">
    <property type="match status" value="1"/>
</dbReference>